<dbReference type="InterPro" id="IPR039339">
    <property type="entry name" value="Tex14"/>
</dbReference>
<feature type="compositionally biased region" description="Basic and acidic residues" evidence="1">
    <location>
        <begin position="90"/>
        <end position="108"/>
    </location>
</feature>
<dbReference type="GO" id="GO:0030496">
    <property type="term" value="C:midbody"/>
    <property type="evidence" value="ECO:0007669"/>
    <property type="project" value="TreeGrafter"/>
</dbReference>
<dbReference type="AlphaFoldDB" id="G3TSL8"/>
<reference evidence="2" key="3">
    <citation type="submission" date="2025-09" db="UniProtKB">
        <authorList>
            <consortium name="Ensembl"/>
        </authorList>
    </citation>
    <scope>IDENTIFICATION</scope>
    <source>
        <strain evidence="2">Isolate ISIS603380</strain>
    </source>
</reference>
<dbReference type="GO" id="GO:0000776">
    <property type="term" value="C:kinetochore"/>
    <property type="evidence" value="ECO:0007669"/>
    <property type="project" value="TreeGrafter"/>
</dbReference>
<sequence length="202" mass="22713">KDGLESITFQVKTGSTSCWNSQESLRTSSDKFTTVREKAKSLDSLLTSSEISPSRFTGLKRLSVITGPGSPSTAKASGTSLPTAQRRSLHKDQRHLGEQETDNKKEDSSILWIKEIQDLGEDTERAHSTLDEDLERWLQLPEENKGLSNLPEGSARETDTKDQAVGEKKRKGEESIRLERRKSESFLGTSEEDELKPCFWKR</sequence>
<name>G3TSL8_LOXAF</name>
<protein>
    <submittedName>
        <fullName evidence="2">Testis expressed 14, intercellular bridge forming factor</fullName>
    </submittedName>
</protein>
<organism evidence="2 3">
    <name type="scientific">Loxodonta africana</name>
    <name type="common">African elephant</name>
    <dbReference type="NCBI Taxonomy" id="9785"/>
    <lineage>
        <taxon>Eukaryota</taxon>
        <taxon>Metazoa</taxon>
        <taxon>Chordata</taxon>
        <taxon>Craniata</taxon>
        <taxon>Vertebrata</taxon>
        <taxon>Euteleostomi</taxon>
        <taxon>Mammalia</taxon>
        <taxon>Eutheria</taxon>
        <taxon>Afrotheria</taxon>
        <taxon>Proboscidea</taxon>
        <taxon>Elephantidae</taxon>
        <taxon>Loxodonta</taxon>
    </lineage>
</organism>
<dbReference type="GO" id="GO:0043063">
    <property type="term" value="P:intercellular bridge organization"/>
    <property type="evidence" value="ECO:0007669"/>
    <property type="project" value="InterPro"/>
</dbReference>
<dbReference type="PANTHER" id="PTHR23060">
    <property type="entry name" value="TESTIS EXPRESSED GENE 14"/>
    <property type="match status" value="1"/>
</dbReference>
<dbReference type="PANTHER" id="PTHR23060:SF1">
    <property type="entry name" value="INACTIVE SERINE_THREONINE-PROTEIN KINASE TEX14"/>
    <property type="match status" value="1"/>
</dbReference>
<reference evidence="2 3" key="1">
    <citation type="submission" date="2009-06" db="EMBL/GenBank/DDBJ databases">
        <title>The Genome Sequence of Loxodonta africana (African elephant).</title>
        <authorList>
            <person name="Di Palma F."/>
            <person name="Heiman D."/>
            <person name="Young S."/>
            <person name="Johnson J."/>
            <person name="Lander E.S."/>
            <person name="Lindblad-Toh K."/>
        </authorList>
    </citation>
    <scope>NUCLEOTIDE SEQUENCE [LARGE SCALE GENOMIC DNA]</scope>
    <source>
        <strain evidence="2 3">Isolate ISIS603380</strain>
    </source>
</reference>
<dbReference type="GeneTree" id="ENSGT00390000015123"/>
<keyword evidence="3" id="KW-1185">Reference proteome</keyword>
<dbReference type="HOGENOM" id="CLU_1357406_0_0_1"/>
<dbReference type="GO" id="GO:0008608">
    <property type="term" value="P:attachment of spindle microtubules to kinetochore"/>
    <property type="evidence" value="ECO:0007669"/>
    <property type="project" value="InterPro"/>
</dbReference>
<dbReference type="Ensembl" id="ENSLAFT00000026622.1">
    <property type="protein sequence ID" value="ENSLAFP00000018576.1"/>
    <property type="gene ID" value="ENSLAFG00000003387.4"/>
</dbReference>
<feature type="region of interest" description="Disordered" evidence="1">
    <location>
        <begin position="63"/>
        <end position="110"/>
    </location>
</feature>
<evidence type="ECO:0000313" key="3">
    <source>
        <dbReference type="Proteomes" id="UP000007646"/>
    </source>
</evidence>
<feature type="region of interest" description="Disordered" evidence="1">
    <location>
        <begin position="140"/>
        <end position="202"/>
    </location>
</feature>
<feature type="compositionally biased region" description="Basic and acidic residues" evidence="1">
    <location>
        <begin position="154"/>
        <end position="184"/>
    </location>
</feature>
<dbReference type="GO" id="GO:0045171">
    <property type="term" value="C:intercellular bridge"/>
    <property type="evidence" value="ECO:0007669"/>
    <property type="project" value="TreeGrafter"/>
</dbReference>
<feature type="compositionally biased region" description="Polar residues" evidence="1">
    <location>
        <begin position="69"/>
        <end position="86"/>
    </location>
</feature>
<dbReference type="GO" id="GO:0051306">
    <property type="term" value="P:mitotic sister chromatid separation"/>
    <property type="evidence" value="ECO:0007669"/>
    <property type="project" value="InterPro"/>
</dbReference>
<reference evidence="2" key="2">
    <citation type="submission" date="2025-08" db="UniProtKB">
        <authorList>
            <consortium name="Ensembl"/>
        </authorList>
    </citation>
    <scope>IDENTIFICATION</scope>
    <source>
        <strain evidence="2">Isolate ISIS603380</strain>
    </source>
</reference>
<evidence type="ECO:0000256" key="1">
    <source>
        <dbReference type="SAM" id="MobiDB-lite"/>
    </source>
</evidence>
<accession>G3TSL8</accession>
<evidence type="ECO:0000313" key="2">
    <source>
        <dbReference type="Ensembl" id="ENSLAFP00000018576.1"/>
    </source>
</evidence>
<gene>
    <name evidence="2" type="primary">TEX14</name>
</gene>
<proteinExistence type="predicted"/>
<dbReference type="GO" id="GO:0007140">
    <property type="term" value="P:male meiotic nuclear division"/>
    <property type="evidence" value="ECO:0007669"/>
    <property type="project" value="InterPro"/>
</dbReference>
<dbReference type="GO" id="GO:0007094">
    <property type="term" value="P:mitotic spindle assembly checkpoint signaling"/>
    <property type="evidence" value="ECO:0007669"/>
    <property type="project" value="InterPro"/>
</dbReference>
<dbReference type="Proteomes" id="UP000007646">
    <property type="component" value="Unassembled WGS sequence"/>
</dbReference>